<dbReference type="AlphaFoldDB" id="A0A2S9QE59"/>
<evidence type="ECO:0000313" key="3">
    <source>
        <dbReference type="Proteomes" id="UP000237682"/>
    </source>
</evidence>
<dbReference type="EMBL" id="PUEJ01000004">
    <property type="protein sequence ID" value="PRH87632.1"/>
    <property type="molecule type" value="Genomic_DNA"/>
</dbReference>
<gene>
    <name evidence="2" type="ORF">C5L14_10765</name>
</gene>
<evidence type="ECO:0000313" key="2">
    <source>
        <dbReference type="EMBL" id="PRH87632.1"/>
    </source>
</evidence>
<dbReference type="Proteomes" id="UP000237682">
    <property type="component" value="Unassembled WGS sequence"/>
</dbReference>
<protein>
    <submittedName>
        <fullName evidence="2">DUF4169 domain-containing protein</fullName>
    </submittedName>
</protein>
<dbReference type="InterPro" id="IPR025227">
    <property type="entry name" value="DUF4169"/>
</dbReference>
<keyword evidence="3" id="KW-1185">Reference proteome</keyword>
<reference evidence="2 3" key="1">
    <citation type="submission" date="2018-02" db="EMBL/GenBank/DDBJ databases">
        <title>Whole genome sequencing of endophytic bacterium.</title>
        <authorList>
            <person name="Eedara R."/>
            <person name="Podile A.R."/>
        </authorList>
    </citation>
    <scope>NUCLEOTIDE SEQUENCE [LARGE SCALE GENOMIC DNA]</scope>
    <source>
        <strain evidence="2 3">RP1T</strain>
    </source>
</reference>
<accession>A0A2S9QE59</accession>
<sequence>MAEIVNLRRVRKARAKAEAEQEAARKRSIHGLSRIDRKRLQADKQEAERHLDRHRLEPNNVE</sequence>
<organism evidence="2 3">
    <name type="scientific">Labrys okinawensis</name>
    <dbReference type="NCBI Taxonomy" id="346911"/>
    <lineage>
        <taxon>Bacteria</taxon>
        <taxon>Pseudomonadati</taxon>
        <taxon>Pseudomonadota</taxon>
        <taxon>Alphaproteobacteria</taxon>
        <taxon>Hyphomicrobiales</taxon>
        <taxon>Xanthobacteraceae</taxon>
        <taxon>Labrys</taxon>
    </lineage>
</organism>
<dbReference type="RefSeq" id="WP_105862561.1">
    <property type="nucleotide sequence ID" value="NZ_PUEJ01000004.1"/>
</dbReference>
<name>A0A2S9QE59_9HYPH</name>
<proteinExistence type="predicted"/>
<comment type="caution">
    <text evidence="2">The sequence shown here is derived from an EMBL/GenBank/DDBJ whole genome shotgun (WGS) entry which is preliminary data.</text>
</comment>
<dbReference type="Pfam" id="PF13770">
    <property type="entry name" value="DUF4169"/>
    <property type="match status" value="1"/>
</dbReference>
<dbReference type="OrthoDB" id="8455027at2"/>
<feature type="region of interest" description="Disordered" evidence="1">
    <location>
        <begin position="17"/>
        <end position="62"/>
    </location>
</feature>
<evidence type="ECO:0000256" key="1">
    <source>
        <dbReference type="SAM" id="MobiDB-lite"/>
    </source>
</evidence>
<feature type="compositionally biased region" description="Basic and acidic residues" evidence="1">
    <location>
        <begin position="33"/>
        <end position="62"/>
    </location>
</feature>